<keyword evidence="3" id="KW-0808">Transferase</keyword>
<dbReference type="OrthoDB" id="4279at2"/>
<evidence type="ECO:0000256" key="3">
    <source>
        <dbReference type="ARBA" id="ARBA00022679"/>
    </source>
</evidence>
<gene>
    <name evidence="11" type="ORF">AS203_08970</name>
</gene>
<dbReference type="GO" id="GO:0005507">
    <property type="term" value="F:copper ion binding"/>
    <property type="evidence" value="ECO:0007669"/>
    <property type="project" value="TreeGrafter"/>
</dbReference>
<comment type="catalytic activity">
    <reaction evidence="1">
        <text>inosine + phosphate = alpha-D-ribose 1-phosphate + hypoxanthine</text>
        <dbReference type="Rhea" id="RHEA:27646"/>
        <dbReference type="ChEBI" id="CHEBI:17368"/>
        <dbReference type="ChEBI" id="CHEBI:17596"/>
        <dbReference type="ChEBI" id="CHEBI:43474"/>
        <dbReference type="ChEBI" id="CHEBI:57720"/>
        <dbReference type="EC" id="2.4.2.1"/>
    </reaction>
    <physiologicalReaction direction="left-to-right" evidence="1">
        <dbReference type="Rhea" id="RHEA:27647"/>
    </physiologicalReaction>
</comment>
<dbReference type="PANTHER" id="PTHR30616:SF2">
    <property type="entry name" value="PURINE NUCLEOSIDE PHOSPHORYLASE LACC1"/>
    <property type="match status" value="1"/>
</dbReference>
<dbReference type="InterPro" id="IPR003730">
    <property type="entry name" value="Cu_polyphenol_OxRdtase"/>
</dbReference>
<evidence type="ECO:0000256" key="4">
    <source>
        <dbReference type="ARBA" id="ARBA00022723"/>
    </source>
</evidence>
<dbReference type="PANTHER" id="PTHR30616">
    <property type="entry name" value="UNCHARACTERIZED PROTEIN YFIH"/>
    <property type="match status" value="1"/>
</dbReference>
<evidence type="ECO:0000256" key="7">
    <source>
        <dbReference type="ARBA" id="ARBA00047989"/>
    </source>
</evidence>
<dbReference type="AlphaFoldDB" id="A0A0S2KMD7"/>
<evidence type="ECO:0000256" key="5">
    <source>
        <dbReference type="ARBA" id="ARBA00022801"/>
    </source>
</evidence>
<dbReference type="RefSeq" id="WP_025065977.1">
    <property type="nucleotide sequence ID" value="NZ_CP013195.1"/>
</dbReference>
<evidence type="ECO:0000256" key="6">
    <source>
        <dbReference type="ARBA" id="ARBA00022833"/>
    </source>
</evidence>
<dbReference type="Proteomes" id="UP000056252">
    <property type="component" value="Chromosome"/>
</dbReference>
<dbReference type="Pfam" id="PF02578">
    <property type="entry name" value="Cu-oxidase_4"/>
    <property type="match status" value="1"/>
</dbReference>
<dbReference type="CDD" id="cd16833">
    <property type="entry name" value="YfiH"/>
    <property type="match status" value="1"/>
</dbReference>
<dbReference type="GO" id="GO:0016787">
    <property type="term" value="F:hydrolase activity"/>
    <property type="evidence" value="ECO:0007669"/>
    <property type="project" value="UniProtKB-KW"/>
</dbReference>
<comment type="catalytic activity">
    <reaction evidence="8">
        <text>adenosine + phosphate = alpha-D-ribose 1-phosphate + adenine</text>
        <dbReference type="Rhea" id="RHEA:27642"/>
        <dbReference type="ChEBI" id="CHEBI:16335"/>
        <dbReference type="ChEBI" id="CHEBI:16708"/>
        <dbReference type="ChEBI" id="CHEBI:43474"/>
        <dbReference type="ChEBI" id="CHEBI:57720"/>
        <dbReference type="EC" id="2.4.2.1"/>
    </reaction>
    <physiologicalReaction direction="left-to-right" evidence="8">
        <dbReference type="Rhea" id="RHEA:27643"/>
    </physiologicalReaction>
</comment>
<dbReference type="STRING" id="76123.AS203_08970"/>
<evidence type="ECO:0000256" key="10">
    <source>
        <dbReference type="RuleBase" id="RU361274"/>
    </source>
</evidence>
<dbReference type="EMBL" id="CP013195">
    <property type="protein sequence ID" value="ALO49199.1"/>
    <property type="molecule type" value="Genomic_DNA"/>
</dbReference>
<keyword evidence="4" id="KW-0479">Metal-binding</keyword>
<dbReference type="eggNOG" id="COG1496">
    <property type="taxonomic scope" value="Bacteria"/>
</dbReference>
<keyword evidence="5" id="KW-0378">Hydrolase</keyword>
<comment type="similarity">
    <text evidence="2 10">Belongs to the purine nucleoside phosphorylase YfiH/LACC1 family.</text>
</comment>
<reference evidence="12" key="1">
    <citation type="submission" date="2015-11" db="EMBL/GenBank/DDBJ databases">
        <authorList>
            <person name="Holder M.E."/>
            <person name="Ajami N.J."/>
            <person name="Petrosino J.F."/>
        </authorList>
    </citation>
    <scope>NUCLEOTIDE SEQUENCE [LARGE SCALE GENOMIC DNA]</scope>
    <source>
        <strain evidence="12">F0113</strain>
    </source>
</reference>
<evidence type="ECO:0000313" key="11">
    <source>
        <dbReference type="EMBL" id="ALO49199.1"/>
    </source>
</evidence>
<dbReference type="GO" id="GO:0017061">
    <property type="term" value="F:S-methyl-5-thioadenosine phosphorylase activity"/>
    <property type="evidence" value="ECO:0007669"/>
    <property type="project" value="UniProtKB-EC"/>
</dbReference>
<dbReference type="KEGG" id="peo:AS203_08970"/>
<dbReference type="InterPro" id="IPR011324">
    <property type="entry name" value="Cytotoxic_necrot_fac-like_cat"/>
</dbReference>
<evidence type="ECO:0000313" key="12">
    <source>
        <dbReference type="Proteomes" id="UP000056252"/>
    </source>
</evidence>
<accession>A0A0S2KMD7</accession>
<dbReference type="SUPFAM" id="SSF64438">
    <property type="entry name" value="CNF1/YfiH-like putative cysteine hydrolases"/>
    <property type="match status" value="1"/>
</dbReference>
<dbReference type="Gene3D" id="3.60.140.10">
    <property type="entry name" value="CNF1/YfiH-like putative cysteine hydrolases"/>
    <property type="match status" value="1"/>
</dbReference>
<evidence type="ECO:0000256" key="1">
    <source>
        <dbReference type="ARBA" id="ARBA00000553"/>
    </source>
</evidence>
<dbReference type="InterPro" id="IPR038371">
    <property type="entry name" value="Cu_polyphenol_OxRdtase_sf"/>
</dbReference>
<evidence type="ECO:0000256" key="2">
    <source>
        <dbReference type="ARBA" id="ARBA00007353"/>
    </source>
</evidence>
<proteinExistence type="inferred from homology"/>
<name>A0A0S2KMD7_9BACT</name>
<keyword evidence="12" id="KW-1185">Reference proteome</keyword>
<evidence type="ECO:0000256" key="9">
    <source>
        <dbReference type="ARBA" id="ARBA00049893"/>
    </source>
</evidence>
<keyword evidence="6" id="KW-0862">Zinc</keyword>
<comment type="catalytic activity">
    <reaction evidence="9">
        <text>S-methyl-5'-thioadenosine + phosphate = 5-(methylsulfanyl)-alpha-D-ribose 1-phosphate + adenine</text>
        <dbReference type="Rhea" id="RHEA:11852"/>
        <dbReference type="ChEBI" id="CHEBI:16708"/>
        <dbReference type="ChEBI" id="CHEBI:17509"/>
        <dbReference type="ChEBI" id="CHEBI:43474"/>
        <dbReference type="ChEBI" id="CHEBI:58533"/>
        <dbReference type="EC" id="2.4.2.28"/>
    </reaction>
    <physiologicalReaction direction="left-to-right" evidence="9">
        <dbReference type="Rhea" id="RHEA:11853"/>
    </physiologicalReaction>
</comment>
<dbReference type="NCBIfam" id="TIGR00726">
    <property type="entry name" value="peptidoglycan editing factor PgeF"/>
    <property type="match status" value="1"/>
</dbReference>
<organism evidence="11 12">
    <name type="scientific">Hoylesella enoeca</name>
    <dbReference type="NCBI Taxonomy" id="76123"/>
    <lineage>
        <taxon>Bacteria</taxon>
        <taxon>Pseudomonadati</taxon>
        <taxon>Bacteroidota</taxon>
        <taxon>Bacteroidia</taxon>
        <taxon>Bacteroidales</taxon>
        <taxon>Prevotellaceae</taxon>
        <taxon>Hoylesella</taxon>
    </lineage>
</organism>
<protein>
    <recommendedName>
        <fullName evidence="10">Purine nucleoside phosphorylase</fullName>
    </recommendedName>
</protein>
<evidence type="ECO:0000256" key="8">
    <source>
        <dbReference type="ARBA" id="ARBA00048968"/>
    </source>
</evidence>
<sequence length="259" mass="28521">MKHPQLTYFTLGEGITAFSSTRHRGVSTGNYGAFNINPFCGDDAEAVRINRAALCEELGVEPEKLIMPRQIHGVGLQNIVNRVLIKPQSERNQLLDGFDGVMTDVPNVCIGVSTADCLPVLLYDPVHKAVCAVHAGWRGTVQRIVQKAVAKMHVCYGTEAPQIRACIGPGISLAHFEVGDEVYSAFEQAGFEMSQIARRYAKWHIDLEECNRLQLTEIGVQTAQIHVSGICTYENVDDYFSARRLGTASGRIFSGILIR</sequence>
<comment type="catalytic activity">
    <reaction evidence="7">
        <text>adenosine + H2O + H(+) = inosine + NH4(+)</text>
        <dbReference type="Rhea" id="RHEA:24408"/>
        <dbReference type="ChEBI" id="CHEBI:15377"/>
        <dbReference type="ChEBI" id="CHEBI:15378"/>
        <dbReference type="ChEBI" id="CHEBI:16335"/>
        <dbReference type="ChEBI" id="CHEBI:17596"/>
        <dbReference type="ChEBI" id="CHEBI:28938"/>
        <dbReference type="EC" id="3.5.4.4"/>
    </reaction>
    <physiologicalReaction direction="left-to-right" evidence="7">
        <dbReference type="Rhea" id="RHEA:24409"/>
    </physiologicalReaction>
</comment>